<name>A0A4V3XDM6_9AGAM</name>
<comment type="caution">
    <text evidence="2">The sequence shown here is derived from an EMBL/GenBank/DDBJ whole genome shotgun (WGS) entry which is preliminary data.</text>
</comment>
<feature type="compositionally biased region" description="Basic and acidic residues" evidence="1">
    <location>
        <begin position="38"/>
        <end position="67"/>
    </location>
</feature>
<dbReference type="EMBL" id="SGPL01000580">
    <property type="protein sequence ID" value="THH10293.1"/>
    <property type="molecule type" value="Genomic_DNA"/>
</dbReference>
<protein>
    <submittedName>
        <fullName evidence="2">Uncharacterized protein</fullName>
    </submittedName>
</protein>
<organism evidence="2 3">
    <name type="scientific">Bondarzewia mesenterica</name>
    <dbReference type="NCBI Taxonomy" id="1095465"/>
    <lineage>
        <taxon>Eukaryota</taxon>
        <taxon>Fungi</taxon>
        <taxon>Dikarya</taxon>
        <taxon>Basidiomycota</taxon>
        <taxon>Agaricomycotina</taxon>
        <taxon>Agaricomycetes</taxon>
        <taxon>Russulales</taxon>
        <taxon>Bondarzewiaceae</taxon>
        <taxon>Bondarzewia</taxon>
    </lineage>
</organism>
<keyword evidence="3" id="KW-1185">Reference proteome</keyword>
<evidence type="ECO:0000256" key="1">
    <source>
        <dbReference type="SAM" id="MobiDB-lite"/>
    </source>
</evidence>
<accession>A0A4V3XDM6</accession>
<evidence type="ECO:0000313" key="2">
    <source>
        <dbReference type="EMBL" id="THH10293.1"/>
    </source>
</evidence>
<sequence length="135" mass="15442">MNDWSGLAHTFDHRAILDKALLKWRSVLILLMEQTDGQTDRQDRQDRTGQAGKNREREHEPEYRDSENGELEPAATVLRWASLTRPPTDQNQKHSANEAMHISSNETGGEEERDYKLECLDSENGEPESAAIVLR</sequence>
<feature type="region of interest" description="Disordered" evidence="1">
    <location>
        <begin position="33"/>
        <end position="135"/>
    </location>
</feature>
<dbReference type="Proteomes" id="UP000310158">
    <property type="component" value="Unassembled WGS sequence"/>
</dbReference>
<proteinExistence type="predicted"/>
<reference evidence="2 3" key="1">
    <citation type="submission" date="2019-02" db="EMBL/GenBank/DDBJ databases">
        <title>Genome sequencing of the rare red list fungi Bondarzewia mesenterica.</title>
        <authorList>
            <person name="Buettner E."/>
            <person name="Kellner H."/>
        </authorList>
    </citation>
    <scope>NUCLEOTIDE SEQUENCE [LARGE SCALE GENOMIC DNA]</scope>
    <source>
        <strain evidence="2 3">DSM 108281</strain>
    </source>
</reference>
<evidence type="ECO:0000313" key="3">
    <source>
        <dbReference type="Proteomes" id="UP000310158"/>
    </source>
</evidence>
<dbReference type="AlphaFoldDB" id="A0A4V3XDM6"/>
<gene>
    <name evidence="2" type="ORF">EW146_g8418</name>
</gene>